<evidence type="ECO:0000256" key="1">
    <source>
        <dbReference type="ARBA" id="ARBA00004120"/>
    </source>
</evidence>
<keyword evidence="8" id="KW-1185">Reference proteome</keyword>
<dbReference type="PANTHER" id="PTHR12968">
    <property type="entry name" value="B9 DOMAIN-CONTAINING"/>
    <property type="match status" value="1"/>
</dbReference>
<evidence type="ECO:0000256" key="3">
    <source>
        <dbReference type="ARBA" id="ARBA00022794"/>
    </source>
</evidence>
<dbReference type="PANTHER" id="PTHR12968:SF2">
    <property type="entry name" value="B9 DOMAIN-CONTAINING PROTEIN 2"/>
    <property type="match status" value="1"/>
</dbReference>
<dbReference type="OrthoDB" id="184109at2759"/>
<keyword evidence="3" id="KW-0970">Cilium biogenesis/degradation</keyword>
<dbReference type="GO" id="GO:0060271">
    <property type="term" value="P:cilium assembly"/>
    <property type="evidence" value="ECO:0007669"/>
    <property type="project" value="TreeGrafter"/>
</dbReference>
<dbReference type="PROSITE" id="PS51381">
    <property type="entry name" value="C2_B9"/>
    <property type="match status" value="1"/>
</dbReference>
<dbReference type="InterPro" id="IPR010796">
    <property type="entry name" value="C2_B9-type_dom"/>
</dbReference>
<evidence type="ECO:0000256" key="5">
    <source>
        <dbReference type="ARBA" id="ARBA00023273"/>
    </source>
</evidence>
<gene>
    <name evidence="7" type="ORF">ADEAN_000463600</name>
</gene>
<keyword evidence="2" id="KW-0963">Cytoplasm</keyword>
<sequence length="182" mass="20833">MAELHFIGDITCGYGFGGNSFFCVFEIVYGTQWKVVEGRTSGCTHIMSQLDTEVPWNFPIDIHFTCTGMQGWPKVSVQVWQVDAYGRKDIAGYGMTYLPMPGHGEQEVEILTWRPTYWHPSFFMRLYESMRLFFMGGIPVLRDNALIHGNEERFKLHTIGSGTVKLKLNIISRGFKQTGMLF</sequence>
<dbReference type="Pfam" id="PF07162">
    <property type="entry name" value="B9-C2"/>
    <property type="match status" value="1"/>
</dbReference>
<accession>S9UC94</accession>
<evidence type="ECO:0000256" key="4">
    <source>
        <dbReference type="ARBA" id="ARBA00023212"/>
    </source>
</evidence>
<dbReference type="Proteomes" id="UP000515908">
    <property type="component" value="Chromosome 08"/>
</dbReference>
<comment type="subcellular location">
    <subcellularLocation>
        <location evidence="1">Cytoplasm</location>
        <location evidence="1">Cytoskeleton</location>
        <location evidence="1">Cilium basal body</location>
    </subcellularLocation>
</comment>
<keyword evidence="4" id="KW-0206">Cytoskeleton</keyword>
<evidence type="ECO:0000313" key="8">
    <source>
        <dbReference type="Proteomes" id="UP000515908"/>
    </source>
</evidence>
<protein>
    <recommendedName>
        <fullName evidence="6">B9 domain-containing protein 2</fullName>
    </recommendedName>
</protein>
<organism evidence="7 8">
    <name type="scientific">Angomonas deanei</name>
    <dbReference type="NCBI Taxonomy" id="59799"/>
    <lineage>
        <taxon>Eukaryota</taxon>
        <taxon>Discoba</taxon>
        <taxon>Euglenozoa</taxon>
        <taxon>Kinetoplastea</taxon>
        <taxon>Metakinetoplastina</taxon>
        <taxon>Trypanosomatida</taxon>
        <taxon>Trypanosomatidae</taxon>
        <taxon>Strigomonadinae</taxon>
        <taxon>Angomonas</taxon>
    </lineage>
</organism>
<dbReference type="EMBL" id="LR877152">
    <property type="protein sequence ID" value="CAD2217158.1"/>
    <property type="molecule type" value="Genomic_DNA"/>
</dbReference>
<dbReference type="VEuPathDB" id="TriTrypDB:ADEAN_000463600"/>
<evidence type="ECO:0000313" key="7">
    <source>
        <dbReference type="EMBL" id="CAD2217158.1"/>
    </source>
</evidence>
<dbReference type="AlphaFoldDB" id="S9UC94"/>
<evidence type="ECO:0000256" key="2">
    <source>
        <dbReference type="ARBA" id="ARBA00022490"/>
    </source>
</evidence>
<evidence type="ECO:0000256" key="6">
    <source>
        <dbReference type="ARBA" id="ARBA00039272"/>
    </source>
</evidence>
<reference evidence="7 8" key="1">
    <citation type="submission" date="2020-08" db="EMBL/GenBank/DDBJ databases">
        <authorList>
            <person name="Newling K."/>
            <person name="Davey J."/>
            <person name="Forrester S."/>
        </authorList>
    </citation>
    <scope>NUCLEOTIDE SEQUENCE [LARGE SCALE GENOMIC DNA]</scope>
    <source>
        <strain evidence="8">Crithidia deanei Carvalho (ATCC PRA-265)</strain>
    </source>
</reference>
<name>S9UC94_9TRYP</name>
<keyword evidence="5" id="KW-0966">Cell projection</keyword>
<dbReference type="GO" id="GO:0036038">
    <property type="term" value="C:MKS complex"/>
    <property type="evidence" value="ECO:0007669"/>
    <property type="project" value="TreeGrafter"/>
</dbReference>
<proteinExistence type="predicted"/>